<dbReference type="Proteomes" id="UP000075714">
    <property type="component" value="Unassembled WGS sequence"/>
</dbReference>
<evidence type="ECO:0000256" key="2">
    <source>
        <dbReference type="PROSITE-ProRule" id="PRU00117"/>
    </source>
</evidence>
<feature type="compositionally biased region" description="Low complexity" evidence="3">
    <location>
        <begin position="334"/>
        <end position="371"/>
    </location>
</feature>
<dbReference type="Gene3D" id="3.30.1370.10">
    <property type="entry name" value="K Homology domain, type 1"/>
    <property type="match status" value="1"/>
</dbReference>
<protein>
    <recommendedName>
        <fullName evidence="4">K Homology domain-containing protein</fullName>
    </recommendedName>
</protein>
<dbReference type="OrthoDB" id="442947at2759"/>
<evidence type="ECO:0000313" key="5">
    <source>
        <dbReference type="EMBL" id="KXZ44579.1"/>
    </source>
</evidence>
<dbReference type="InterPro" id="IPR004087">
    <property type="entry name" value="KH_dom"/>
</dbReference>
<dbReference type="PANTHER" id="PTHR10288">
    <property type="entry name" value="KH DOMAIN CONTAINING RNA BINDING PROTEIN"/>
    <property type="match status" value="1"/>
</dbReference>
<dbReference type="Gene3D" id="3.30.310.210">
    <property type="match status" value="1"/>
</dbReference>
<comment type="caution">
    <text evidence="5">The sequence shown here is derived from an EMBL/GenBank/DDBJ whole genome shotgun (WGS) entry which is preliminary data.</text>
</comment>
<feature type="compositionally biased region" description="Basic and acidic residues" evidence="3">
    <location>
        <begin position="1"/>
        <end position="11"/>
    </location>
</feature>
<evidence type="ECO:0000256" key="1">
    <source>
        <dbReference type="ARBA" id="ARBA00022737"/>
    </source>
</evidence>
<feature type="domain" description="K Homology" evidence="4">
    <location>
        <begin position="39"/>
        <end position="114"/>
    </location>
</feature>
<evidence type="ECO:0000259" key="4">
    <source>
        <dbReference type="SMART" id="SM00322"/>
    </source>
</evidence>
<feature type="compositionally biased region" description="Basic and acidic residues" evidence="3">
    <location>
        <begin position="19"/>
        <end position="29"/>
    </location>
</feature>
<gene>
    <name evidence="5" type="ORF">GPECTOR_65g197</name>
</gene>
<proteinExistence type="predicted"/>
<feature type="compositionally biased region" description="Gly residues" evidence="3">
    <location>
        <begin position="302"/>
        <end position="313"/>
    </location>
</feature>
<dbReference type="InterPro" id="IPR004088">
    <property type="entry name" value="KH_dom_type_1"/>
</dbReference>
<feature type="compositionally biased region" description="Pro residues" evidence="3">
    <location>
        <begin position="610"/>
        <end position="623"/>
    </location>
</feature>
<feature type="region of interest" description="Disordered" evidence="3">
    <location>
        <begin position="566"/>
        <end position="625"/>
    </location>
</feature>
<dbReference type="AlphaFoldDB" id="A0A150G3W5"/>
<evidence type="ECO:0000256" key="3">
    <source>
        <dbReference type="SAM" id="MobiDB-lite"/>
    </source>
</evidence>
<dbReference type="Pfam" id="PF00013">
    <property type="entry name" value="KH_1"/>
    <property type="match status" value="2"/>
</dbReference>
<feature type="compositionally biased region" description="Low complexity" evidence="3">
    <location>
        <begin position="566"/>
        <end position="609"/>
    </location>
</feature>
<accession>A0A150G3W5</accession>
<sequence>MEQQEKDKDKAAVNSAKRKAQEKADAEAKNKRRKPSSAQPIRFRLLCLESQAGAIIGKGGDTVRHIRKTTGAEVAVLPPSHGQRLRICLIDSGPGYPGKEALLMCATLTVEGDQPLKAPDPSKQILRETRHALRVSSLKIHPAVKNTGVRLLEVGSREPAGAARCGAVEALAYYVDKLSQILPLTPGPGGRSRYVVKMLLPCASCGAVVGPRGAVIRAVSAATGAGCVVHKRGDVPPYASSDEQELEADGDPRNVLEAIRMVATLVRGYEIRQHGITVIETLGTPDFRRPAGHPGQPAARPSGGGGGARGGQGAELPDDRWAAGAGAGPGAEGGMPSPQQAAPPQTQQQQQQPRHAQSQGQGQAPPAATAAAGGGAAGGGSGGGGGGGGVALYGLPPLGPSDVRLTIFVAAALVNAPEGINGTNVQQVQAVTGTVVTLRQPAAGGDFELDITGGLSQAYPDAYTQQQQQQQQQQAAPYAPPDGQQYGQQQQYAQQDQYGQQYGQQQPYYPQPAAAPTAQPQAAYGLPYGYGAAPQPQTQPQQQQQQAAAAAAPAVSAAAAAAPGAAAAASSQPPHPYYQAYQQQQQQPTAAAPAQQQAAATAPPQQQQQPPLPSTAAAPPPGQPMTAEQYYAAQAQQYAQQQQQQQQYAQQYAQQQQYTQQYQQYQAAAAAAAAAPYAGPYGYAAYAVPPPQ</sequence>
<feature type="region of interest" description="Disordered" evidence="3">
    <location>
        <begin position="284"/>
        <end position="383"/>
    </location>
</feature>
<feature type="region of interest" description="Disordered" evidence="3">
    <location>
        <begin position="462"/>
        <end position="549"/>
    </location>
</feature>
<feature type="region of interest" description="Disordered" evidence="3">
    <location>
        <begin position="1"/>
        <end position="37"/>
    </location>
</feature>
<keyword evidence="6" id="KW-1185">Reference proteome</keyword>
<dbReference type="InterPro" id="IPR036612">
    <property type="entry name" value="KH_dom_type_1_sf"/>
</dbReference>
<keyword evidence="1" id="KW-0677">Repeat</keyword>
<dbReference type="GO" id="GO:0003723">
    <property type="term" value="F:RNA binding"/>
    <property type="evidence" value="ECO:0007669"/>
    <property type="project" value="UniProtKB-UniRule"/>
</dbReference>
<name>A0A150G3W5_GONPE</name>
<organism evidence="5 6">
    <name type="scientific">Gonium pectorale</name>
    <name type="common">Green alga</name>
    <dbReference type="NCBI Taxonomy" id="33097"/>
    <lineage>
        <taxon>Eukaryota</taxon>
        <taxon>Viridiplantae</taxon>
        <taxon>Chlorophyta</taxon>
        <taxon>core chlorophytes</taxon>
        <taxon>Chlorophyceae</taxon>
        <taxon>CS clade</taxon>
        <taxon>Chlamydomonadales</taxon>
        <taxon>Volvocaceae</taxon>
        <taxon>Gonium</taxon>
    </lineage>
</organism>
<dbReference type="SMART" id="SM00322">
    <property type="entry name" value="KH"/>
    <property type="match status" value="2"/>
</dbReference>
<feature type="domain" description="K Homology" evidence="4">
    <location>
        <begin position="192"/>
        <end position="267"/>
    </location>
</feature>
<reference evidence="6" key="1">
    <citation type="journal article" date="2016" name="Nat. Commun.">
        <title>The Gonium pectorale genome demonstrates co-option of cell cycle regulation during the evolution of multicellularity.</title>
        <authorList>
            <person name="Hanschen E.R."/>
            <person name="Marriage T.N."/>
            <person name="Ferris P.J."/>
            <person name="Hamaji T."/>
            <person name="Toyoda A."/>
            <person name="Fujiyama A."/>
            <person name="Neme R."/>
            <person name="Noguchi H."/>
            <person name="Minakuchi Y."/>
            <person name="Suzuki M."/>
            <person name="Kawai-Toyooka H."/>
            <person name="Smith D.R."/>
            <person name="Sparks H."/>
            <person name="Anderson J."/>
            <person name="Bakaric R."/>
            <person name="Luria V."/>
            <person name="Karger A."/>
            <person name="Kirschner M.W."/>
            <person name="Durand P.M."/>
            <person name="Michod R.E."/>
            <person name="Nozaki H."/>
            <person name="Olson B.J."/>
        </authorList>
    </citation>
    <scope>NUCLEOTIDE SEQUENCE [LARGE SCALE GENOMIC DNA]</scope>
    <source>
        <strain evidence="6">NIES-2863</strain>
    </source>
</reference>
<dbReference type="EMBL" id="LSYV01000066">
    <property type="protein sequence ID" value="KXZ44579.1"/>
    <property type="molecule type" value="Genomic_DNA"/>
</dbReference>
<dbReference type="SUPFAM" id="SSF54791">
    <property type="entry name" value="Eukaryotic type KH-domain (KH-domain type I)"/>
    <property type="match status" value="2"/>
</dbReference>
<feature type="compositionally biased region" description="Gly residues" evidence="3">
    <location>
        <begin position="372"/>
        <end position="383"/>
    </location>
</feature>
<dbReference type="PROSITE" id="PS50084">
    <property type="entry name" value="KH_TYPE_1"/>
    <property type="match status" value="2"/>
</dbReference>
<keyword evidence="2" id="KW-0694">RNA-binding</keyword>
<evidence type="ECO:0000313" key="6">
    <source>
        <dbReference type="Proteomes" id="UP000075714"/>
    </source>
</evidence>